<dbReference type="Gene3D" id="3.40.718.10">
    <property type="entry name" value="Isopropylmalate Dehydrogenase"/>
    <property type="match status" value="1"/>
</dbReference>
<sequence length="356" mass="39257">MTTYKLGALYGDGIGPEITQSTIDILKAASQKAGANIEFMTLPMGWVGIEEYGDPIPQYTKDELEKLHGWIMGPHDSAAYPEQHKANRNPSGELRHYFDLYSNVRPAKNMAGIKGVVEDTDLVIFRENTEGFYCDRNMYMGTGEWQITEDVVVSTGVFTRKAAERIAHEAFRMAMQRRKKVTIVHKANVIKLGTGLFKNVCLEVAKQYPEVQVDDYHIDAMTAHLVRRAKDFDVIVTENMFGDILSDLTGELVGSLGLAPSINTNDKLAMAQAAHGSAPDIAGQNIANPVGITLSTVMLMEWLSARHKDEKLKTVGELIEKAVFKTMEEGVKTRDLKGSASTTEFTAAIVANIGKL</sequence>
<dbReference type="EMBL" id="JBHHMI010000038">
    <property type="protein sequence ID" value="MFB5269717.1"/>
    <property type="molecule type" value="Genomic_DNA"/>
</dbReference>
<evidence type="ECO:0000313" key="4">
    <source>
        <dbReference type="EMBL" id="MFB5269717.1"/>
    </source>
</evidence>
<name>A0ABV5AZR4_9BACL</name>
<dbReference type="InterPro" id="IPR024084">
    <property type="entry name" value="IsoPropMal-DH-like_dom"/>
</dbReference>
<evidence type="ECO:0000256" key="1">
    <source>
        <dbReference type="ARBA" id="ARBA00007769"/>
    </source>
</evidence>
<evidence type="ECO:0000259" key="3">
    <source>
        <dbReference type="SMART" id="SM01329"/>
    </source>
</evidence>
<dbReference type="PANTHER" id="PTHR11835">
    <property type="entry name" value="DECARBOXYLATING DEHYDROGENASES-ISOCITRATE, ISOPROPYLMALATE, TARTRATE"/>
    <property type="match status" value="1"/>
</dbReference>
<dbReference type="PROSITE" id="PS00470">
    <property type="entry name" value="IDH_IMDH"/>
    <property type="match status" value="1"/>
</dbReference>
<evidence type="ECO:0000256" key="2">
    <source>
        <dbReference type="ARBA" id="ARBA00023002"/>
    </source>
</evidence>
<proteinExistence type="inferred from homology"/>
<keyword evidence="2" id="KW-0560">Oxidoreductase</keyword>
<keyword evidence="5" id="KW-1185">Reference proteome</keyword>
<dbReference type="Pfam" id="PF00180">
    <property type="entry name" value="Iso_dh"/>
    <property type="match status" value="1"/>
</dbReference>
<feature type="domain" description="Isopropylmalate dehydrogenase-like" evidence="3">
    <location>
        <begin position="5"/>
        <end position="349"/>
    </location>
</feature>
<dbReference type="Proteomes" id="UP001580346">
    <property type="component" value="Unassembled WGS sequence"/>
</dbReference>
<dbReference type="SMART" id="SM01329">
    <property type="entry name" value="Iso_dh"/>
    <property type="match status" value="1"/>
</dbReference>
<gene>
    <name evidence="4" type="ORF">ACE41H_23460</name>
</gene>
<comment type="similarity">
    <text evidence="1">Belongs to the isocitrate and isopropylmalate dehydrogenases family.</text>
</comment>
<dbReference type="SUPFAM" id="SSF53659">
    <property type="entry name" value="Isocitrate/Isopropylmalate dehydrogenase-like"/>
    <property type="match status" value="1"/>
</dbReference>
<comment type="caution">
    <text evidence="4">The sequence shown here is derived from an EMBL/GenBank/DDBJ whole genome shotgun (WGS) entry which is preliminary data.</text>
</comment>
<evidence type="ECO:0000313" key="5">
    <source>
        <dbReference type="Proteomes" id="UP001580346"/>
    </source>
</evidence>
<dbReference type="RefSeq" id="WP_375357987.1">
    <property type="nucleotide sequence ID" value="NZ_JBHHMI010000038.1"/>
</dbReference>
<reference evidence="4 5" key="1">
    <citation type="submission" date="2024-09" db="EMBL/GenBank/DDBJ databases">
        <title>Paenibacillus zeirhizospherea sp. nov., isolated from surface of the maize (Zea mays) roots in a horticulture field, Hungary.</title>
        <authorList>
            <person name="Marton D."/>
            <person name="Farkas M."/>
            <person name="Bedics A."/>
            <person name="Toth E."/>
            <person name="Tancsics A."/>
            <person name="Boka K."/>
            <person name="Maroti G."/>
            <person name="Kriszt B."/>
            <person name="Cserhati M."/>
        </authorList>
    </citation>
    <scope>NUCLEOTIDE SEQUENCE [LARGE SCALE GENOMIC DNA]</scope>
    <source>
        <strain evidence="4 5">KCTC 33519</strain>
    </source>
</reference>
<protein>
    <submittedName>
        <fullName evidence="4">Isocitrate/isopropylmalate dehydrogenase family protein</fullName>
    </submittedName>
</protein>
<organism evidence="4 5">
    <name type="scientific">Paenibacillus enshidis</name>
    <dbReference type="NCBI Taxonomy" id="1458439"/>
    <lineage>
        <taxon>Bacteria</taxon>
        <taxon>Bacillati</taxon>
        <taxon>Bacillota</taxon>
        <taxon>Bacilli</taxon>
        <taxon>Bacillales</taxon>
        <taxon>Paenibacillaceae</taxon>
        <taxon>Paenibacillus</taxon>
    </lineage>
</organism>
<dbReference type="PANTHER" id="PTHR11835:SF34">
    <property type="entry name" value="ISOCITRATE DEHYDROGENASE [NAD] SUBUNIT ALPHA, MITOCHONDRIAL"/>
    <property type="match status" value="1"/>
</dbReference>
<dbReference type="InterPro" id="IPR019818">
    <property type="entry name" value="IsoCit/isopropylmalate_DH_CS"/>
</dbReference>
<accession>A0ABV5AZR4</accession>